<organism evidence="3 4">
    <name type="scientific">Pseudallescheria apiosperma</name>
    <name type="common">Scedosporium apiospermum</name>
    <dbReference type="NCBI Taxonomy" id="563466"/>
    <lineage>
        <taxon>Eukaryota</taxon>
        <taxon>Fungi</taxon>
        <taxon>Dikarya</taxon>
        <taxon>Ascomycota</taxon>
        <taxon>Pezizomycotina</taxon>
        <taxon>Sordariomycetes</taxon>
        <taxon>Hypocreomycetidae</taxon>
        <taxon>Microascales</taxon>
        <taxon>Microascaceae</taxon>
        <taxon>Scedosporium</taxon>
    </lineage>
</organism>
<dbReference type="HOGENOM" id="CLU_1836286_0_0_1"/>
<feature type="region of interest" description="Disordered" evidence="1">
    <location>
        <begin position="1"/>
        <end position="40"/>
    </location>
</feature>
<name>A0A084GD75_PSEDA</name>
<feature type="compositionally biased region" description="Low complexity" evidence="1">
    <location>
        <begin position="29"/>
        <end position="40"/>
    </location>
</feature>
<dbReference type="AlphaFoldDB" id="A0A084GD75"/>
<evidence type="ECO:0000256" key="1">
    <source>
        <dbReference type="SAM" id="MobiDB-lite"/>
    </source>
</evidence>
<protein>
    <submittedName>
        <fullName evidence="3">Uncharacterized protein</fullName>
    </submittedName>
</protein>
<keyword evidence="4" id="KW-1185">Reference proteome</keyword>
<dbReference type="KEGG" id="sapo:SAPIO_CDS2084"/>
<evidence type="ECO:0000313" key="4">
    <source>
        <dbReference type="Proteomes" id="UP000028545"/>
    </source>
</evidence>
<comment type="caution">
    <text evidence="3">The sequence shown here is derived from an EMBL/GenBank/DDBJ whole genome shotgun (WGS) entry which is preliminary data.</text>
</comment>
<dbReference type="EMBL" id="JOWA01000085">
    <property type="protein sequence ID" value="KEZ45287.1"/>
    <property type="molecule type" value="Genomic_DNA"/>
</dbReference>
<evidence type="ECO:0000256" key="2">
    <source>
        <dbReference type="SAM" id="Phobius"/>
    </source>
</evidence>
<keyword evidence="2" id="KW-0472">Membrane</keyword>
<dbReference type="Proteomes" id="UP000028545">
    <property type="component" value="Unassembled WGS sequence"/>
</dbReference>
<keyword evidence="2" id="KW-1133">Transmembrane helix</keyword>
<proteinExistence type="predicted"/>
<gene>
    <name evidence="3" type="ORF">SAPIO_CDS2084</name>
</gene>
<feature type="transmembrane region" description="Helical" evidence="2">
    <location>
        <begin position="88"/>
        <end position="105"/>
    </location>
</feature>
<keyword evidence="2" id="KW-0812">Transmembrane</keyword>
<dbReference type="GeneID" id="27721156"/>
<reference evidence="3 4" key="1">
    <citation type="journal article" date="2014" name="Genome Announc.">
        <title>Draft genome sequence of the pathogenic fungus Scedosporium apiospermum.</title>
        <authorList>
            <person name="Vandeputte P."/>
            <person name="Ghamrawi S."/>
            <person name="Rechenmann M."/>
            <person name="Iltis A."/>
            <person name="Giraud S."/>
            <person name="Fleury M."/>
            <person name="Thornton C."/>
            <person name="Delhaes L."/>
            <person name="Meyer W."/>
            <person name="Papon N."/>
            <person name="Bouchara J.P."/>
        </authorList>
    </citation>
    <scope>NUCLEOTIDE SEQUENCE [LARGE SCALE GENOMIC DNA]</scope>
    <source>
        <strain evidence="3 4">IHEM 14462</strain>
    </source>
</reference>
<evidence type="ECO:0000313" key="3">
    <source>
        <dbReference type="EMBL" id="KEZ45287.1"/>
    </source>
</evidence>
<accession>A0A084GD75</accession>
<sequence length="140" mass="15365">MPPLYHLPGESSPTPHPQVYYSHDAQPSTTATNEPTLATTTRHAHVTEWLPKYEPSPTDSTLSSPSNLPLNVDQWVTLGPPSSRLTKGFLAGVIIGLVFALMRLVTVSKYDLGQNEVNVHRARVEKDGAYDVGCQPSRIF</sequence>
<dbReference type="RefSeq" id="XP_016645086.1">
    <property type="nucleotide sequence ID" value="XM_016785208.1"/>
</dbReference>
<dbReference type="VEuPathDB" id="FungiDB:SAPIO_CDS2084"/>